<sequence length="156" mass="18079">MFRGTHELTIDPKGRLAIPAKFREALSRHFYAEDDSPKWVATLDKRERLLFYPECEWEKVELKLLNLNTNGKPNLQLYQNLLLHNADTLEMDSAGRVLLPPNLRRLVNFDKDVTLVGRVNRLELWGREQKLAETEAALSINPDELNLDLSQTDLQL</sequence>
<proteinExistence type="inferred from homology"/>
<evidence type="ECO:0000259" key="8">
    <source>
        <dbReference type="PROSITE" id="PS51740"/>
    </source>
</evidence>
<dbReference type="Gene3D" id="3.40.1550.20">
    <property type="entry name" value="Transcriptional regulator MraZ domain"/>
    <property type="match status" value="1"/>
</dbReference>
<keyword evidence="9" id="KW-0132">Cell division</keyword>
<dbReference type="GO" id="GO:0003700">
    <property type="term" value="F:DNA-binding transcription factor activity"/>
    <property type="evidence" value="ECO:0007669"/>
    <property type="project" value="UniProtKB-UniRule"/>
</dbReference>
<evidence type="ECO:0000313" key="9">
    <source>
        <dbReference type="EMBL" id="SQH25704.1"/>
    </source>
</evidence>
<reference evidence="9 10" key="1">
    <citation type="submission" date="2018-06" db="EMBL/GenBank/DDBJ databases">
        <authorList>
            <consortium name="Pathogen Informatics"/>
            <person name="Doyle S."/>
        </authorList>
    </citation>
    <scope>NUCLEOTIDE SEQUENCE [LARGE SCALE GENOMIC DNA]</scope>
    <source>
        <strain evidence="9 10">NCTC10529</strain>
    </source>
</reference>
<dbReference type="AlphaFoldDB" id="A0AAX2J5S4"/>
<evidence type="ECO:0000256" key="4">
    <source>
        <dbReference type="ARBA" id="ARBA00023015"/>
    </source>
</evidence>
<dbReference type="NCBIfam" id="TIGR00242">
    <property type="entry name" value="division/cell wall cluster transcriptional repressor MraZ"/>
    <property type="match status" value="1"/>
</dbReference>
<evidence type="ECO:0000256" key="3">
    <source>
        <dbReference type="ARBA" id="ARBA00022737"/>
    </source>
</evidence>
<dbReference type="SUPFAM" id="SSF89447">
    <property type="entry name" value="AbrB/MazE/MraZ-like"/>
    <property type="match status" value="1"/>
</dbReference>
<dbReference type="InterPro" id="IPR020603">
    <property type="entry name" value="MraZ_dom"/>
</dbReference>
<keyword evidence="4 7" id="KW-0805">Transcription regulation</keyword>
<evidence type="ECO:0000313" key="10">
    <source>
        <dbReference type="Proteomes" id="UP000248598"/>
    </source>
</evidence>
<keyword evidence="9" id="KW-0131">Cell cycle</keyword>
<name>A0AAX2J5S4_KINKI</name>
<dbReference type="GO" id="GO:0000976">
    <property type="term" value="F:transcription cis-regulatory region binding"/>
    <property type="evidence" value="ECO:0007669"/>
    <property type="project" value="TreeGrafter"/>
</dbReference>
<evidence type="ECO:0000256" key="7">
    <source>
        <dbReference type="HAMAP-Rule" id="MF_01008"/>
    </source>
</evidence>
<protein>
    <recommendedName>
        <fullName evidence="1 7">Transcriptional regulator MraZ</fullName>
    </recommendedName>
</protein>
<evidence type="ECO:0000256" key="5">
    <source>
        <dbReference type="ARBA" id="ARBA00023125"/>
    </source>
</evidence>
<dbReference type="PANTHER" id="PTHR34701:SF1">
    <property type="entry name" value="TRANSCRIPTIONAL REGULATOR MRAZ"/>
    <property type="match status" value="1"/>
</dbReference>
<dbReference type="InterPro" id="IPR003444">
    <property type="entry name" value="MraZ"/>
</dbReference>
<keyword evidence="3" id="KW-0677">Repeat</keyword>
<evidence type="ECO:0000256" key="6">
    <source>
        <dbReference type="ARBA" id="ARBA00023163"/>
    </source>
</evidence>
<dbReference type="GeneID" id="93263180"/>
<comment type="similarity">
    <text evidence="7">Belongs to the MraZ family.</text>
</comment>
<dbReference type="GO" id="GO:0009295">
    <property type="term" value="C:nucleoid"/>
    <property type="evidence" value="ECO:0007669"/>
    <property type="project" value="UniProtKB-SubCell"/>
</dbReference>
<keyword evidence="5 7" id="KW-0238">DNA-binding</keyword>
<dbReference type="CDD" id="cd16321">
    <property type="entry name" value="MraZ_C"/>
    <property type="match status" value="1"/>
</dbReference>
<dbReference type="HAMAP" id="MF_01008">
    <property type="entry name" value="MraZ"/>
    <property type="match status" value="1"/>
</dbReference>
<evidence type="ECO:0000256" key="2">
    <source>
        <dbReference type="ARBA" id="ARBA00022490"/>
    </source>
</evidence>
<feature type="domain" description="SpoVT-AbrB" evidence="8">
    <location>
        <begin position="5"/>
        <end position="56"/>
    </location>
</feature>
<dbReference type="EMBL" id="LS483426">
    <property type="protein sequence ID" value="SQH25704.1"/>
    <property type="molecule type" value="Genomic_DNA"/>
</dbReference>
<dbReference type="InterPro" id="IPR037914">
    <property type="entry name" value="SpoVT-AbrB_sf"/>
</dbReference>
<accession>A0AAX2J5S4</accession>
<dbReference type="PROSITE" id="PS51740">
    <property type="entry name" value="SPOVT_ABRB"/>
    <property type="match status" value="2"/>
</dbReference>
<keyword evidence="6 7" id="KW-0804">Transcription</keyword>
<dbReference type="GO" id="GO:0005737">
    <property type="term" value="C:cytoplasm"/>
    <property type="evidence" value="ECO:0007669"/>
    <property type="project" value="UniProtKB-UniRule"/>
</dbReference>
<dbReference type="Proteomes" id="UP000248598">
    <property type="component" value="Chromosome 1"/>
</dbReference>
<feature type="domain" description="SpoVT-AbrB" evidence="8">
    <location>
        <begin position="86"/>
        <end position="129"/>
    </location>
</feature>
<dbReference type="Pfam" id="PF02381">
    <property type="entry name" value="MraZ"/>
    <property type="match status" value="2"/>
</dbReference>
<dbReference type="RefSeq" id="WP_003787820.1">
    <property type="nucleotide sequence ID" value="NZ_CP045141.1"/>
</dbReference>
<dbReference type="GO" id="GO:0051301">
    <property type="term" value="P:cell division"/>
    <property type="evidence" value="ECO:0007669"/>
    <property type="project" value="UniProtKB-KW"/>
</dbReference>
<gene>
    <name evidence="7 9" type="primary">mraZ</name>
    <name evidence="9" type="ORF">NCTC10529_01917</name>
</gene>
<dbReference type="PANTHER" id="PTHR34701">
    <property type="entry name" value="TRANSCRIPTIONAL REGULATOR MRAZ"/>
    <property type="match status" value="1"/>
</dbReference>
<dbReference type="GO" id="GO:2000143">
    <property type="term" value="P:negative regulation of DNA-templated transcription initiation"/>
    <property type="evidence" value="ECO:0007669"/>
    <property type="project" value="TreeGrafter"/>
</dbReference>
<dbReference type="CDD" id="cd16320">
    <property type="entry name" value="MraZ_N"/>
    <property type="match status" value="1"/>
</dbReference>
<dbReference type="InterPro" id="IPR038619">
    <property type="entry name" value="MraZ_sf"/>
</dbReference>
<dbReference type="InterPro" id="IPR007159">
    <property type="entry name" value="SpoVT-AbrB_dom"/>
</dbReference>
<evidence type="ECO:0000256" key="1">
    <source>
        <dbReference type="ARBA" id="ARBA00013860"/>
    </source>
</evidence>
<keyword evidence="2 7" id="KW-0963">Cytoplasm</keyword>
<comment type="subunit">
    <text evidence="7">Forms oligomers.</text>
</comment>
<dbReference type="InterPro" id="IPR035644">
    <property type="entry name" value="MraZ_C"/>
</dbReference>
<comment type="subcellular location">
    <subcellularLocation>
        <location evidence="7">Cytoplasm</location>
        <location evidence="7">Nucleoid</location>
    </subcellularLocation>
</comment>
<organism evidence="9 10">
    <name type="scientific">Kingella kingae</name>
    <dbReference type="NCBI Taxonomy" id="504"/>
    <lineage>
        <taxon>Bacteria</taxon>
        <taxon>Pseudomonadati</taxon>
        <taxon>Pseudomonadota</taxon>
        <taxon>Betaproteobacteria</taxon>
        <taxon>Neisseriales</taxon>
        <taxon>Neisseriaceae</taxon>
        <taxon>Kingella</taxon>
    </lineage>
</organism>
<dbReference type="InterPro" id="IPR035642">
    <property type="entry name" value="MraZ_N"/>
</dbReference>